<reference evidence="1 2" key="1">
    <citation type="submission" date="2011-05" db="EMBL/GenBank/DDBJ databases">
        <authorList>
            <person name="Durkin A.S."/>
            <person name="Kim M."/>
            <person name="Radune D."/>
            <person name="Hostetler J."/>
            <person name="Torralba M."/>
            <person name="Gillis M."/>
            <person name="Methe B."/>
            <person name="Sutton G."/>
            <person name="Nelson K.E."/>
        </authorList>
    </citation>
    <scope>NUCLEOTIDE SEQUENCE [LARGE SCALE GENOMIC DNA]</scope>
    <source>
        <strain evidence="1 2">F0423</strain>
    </source>
</reference>
<dbReference type="Proteomes" id="UP000006035">
    <property type="component" value="Unassembled WGS sequence"/>
</dbReference>
<dbReference type="EMBL" id="AFTL01000008">
    <property type="protein sequence ID" value="EGS38515.1"/>
    <property type="molecule type" value="Genomic_DNA"/>
</dbReference>
<gene>
    <name evidence="1" type="ORF">HMPREF9102_1606</name>
</gene>
<evidence type="ECO:0000313" key="2">
    <source>
        <dbReference type="Proteomes" id="UP000006035"/>
    </source>
</evidence>
<protein>
    <submittedName>
        <fullName evidence="1">Uncharacterized protein</fullName>
    </submittedName>
</protein>
<proteinExistence type="predicted"/>
<keyword evidence="2" id="KW-1185">Reference proteome</keyword>
<accession>A0ABN0D6V9</accession>
<comment type="caution">
    <text evidence="1">The sequence shown here is derived from an EMBL/GenBank/DDBJ whole genome shotgun (WGS) entry which is preliminary data.</text>
</comment>
<sequence>MLLNSKFFTFSKKGNRAKKSRKSGSLPIKVDGKVVLFA</sequence>
<name>A0ABN0D6V9_9LACO</name>
<organism evidence="1 2">
    <name type="scientific">Limosilactobacillus oris F0423</name>
    <dbReference type="NCBI Taxonomy" id="944562"/>
    <lineage>
        <taxon>Bacteria</taxon>
        <taxon>Bacillati</taxon>
        <taxon>Bacillota</taxon>
        <taxon>Bacilli</taxon>
        <taxon>Lactobacillales</taxon>
        <taxon>Lactobacillaceae</taxon>
        <taxon>Limosilactobacillus</taxon>
    </lineage>
</organism>
<evidence type="ECO:0000313" key="1">
    <source>
        <dbReference type="EMBL" id="EGS38515.1"/>
    </source>
</evidence>